<reference evidence="1 2" key="1">
    <citation type="journal article" date="2019" name="Mar. Drugs">
        <title>Comparative Genomics and CAZyme Genome Repertoires of Marine Zobellia amurskyensis KMM 3526(T) and Zobellia laminariae KMM 3676(T).</title>
        <authorList>
            <person name="Chernysheva N."/>
            <person name="Bystritskaya E."/>
            <person name="Stenkova A."/>
            <person name="Golovkin I."/>
            <person name="Nedashkovskaya O."/>
            <person name="Isaeva M."/>
        </authorList>
    </citation>
    <scope>NUCLEOTIDE SEQUENCE [LARGE SCALE GENOMIC DNA]</scope>
    <source>
        <strain evidence="1 2">KMM 3526</strain>
    </source>
</reference>
<comment type="caution">
    <text evidence="1">The sequence shown here is derived from an EMBL/GenBank/DDBJ whole genome shotgun (WGS) entry which is preliminary data.</text>
</comment>
<dbReference type="AlphaFoldDB" id="A0A7X3D0Y1"/>
<sequence>MELHYKVYRKVKIYFNKVCGALPNLGALKERSEITFGSPLVVSRIEEMQLIQAQLVNYFMNPALKVPYVPSSRCLALSTWYGDDSLLSCDTLDSLNTKLITEDDKVIQEANYMISDPLLPAKLQTLFENHSERLRKIRLTKEALKEL</sequence>
<gene>
    <name evidence="1" type="ORF">D9O36_07015</name>
</gene>
<evidence type="ECO:0000313" key="1">
    <source>
        <dbReference type="EMBL" id="MUH35584.1"/>
    </source>
</evidence>
<name>A0A7X3D0Y1_9FLAO</name>
<dbReference type="EMBL" id="RCNR01000009">
    <property type="protein sequence ID" value="MUH35584.1"/>
    <property type="molecule type" value="Genomic_DNA"/>
</dbReference>
<accession>A0A7X3D0Y1</accession>
<evidence type="ECO:0000313" key="2">
    <source>
        <dbReference type="Proteomes" id="UP000540519"/>
    </source>
</evidence>
<protein>
    <submittedName>
        <fullName evidence="1">Uncharacterized protein</fullName>
    </submittedName>
</protein>
<proteinExistence type="predicted"/>
<keyword evidence="2" id="KW-1185">Reference proteome</keyword>
<dbReference type="Proteomes" id="UP000540519">
    <property type="component" value="Unassembled WGS sequence"/>
</dbReference>
<organism evidence="1 2">
    <name type="scientific">Zobellia amurskyensis</name>
    <dbReference type="NCBI Taxonomy" id="248905"/>
    <lineage>
        <taxon>Bacteria</taxon>
        <taxon>Pseudomonadati</taxon>
        <taxon>Bacteroidota</taxon>
        <taxon>Flavobacteriia</taxon>
        <taxon>Flavobacteriales</taxon>
        <taxon>Flavobacteriaceae</taxon>
        <taxon>Zobellia</taxon>
    </lineage>
</organism>
<dbReference type="OrthoDB" id="1448628at2"/>
<dbReference type="RefSeq" id="WP_155599373.1">
    <property type="nucleotide sequence ID" value="NZ_RCNR01000009.1"/>
</dbReference>